<dbReference type="GO" id="GO:0003824">
    <property type="term" value="F:catalytic activity"/>
    <property type="evidence" value="ECO:0007669"/>
    <property type="project" value="InterPro"/>
</dbReference>
<gene>
    <name evidence="2" type="ORF">SAMN05421734_102218</name>
</gene>
<keyword evidence="3" id="KW-1185">Reference proteome</keyword>
<dbReference type="InterPro" id="IPR014214">
    <property type="entry name" value="Dipicolinic_acid_synth_B"/>
</dbReference>
<dbReference type="InterPro" id="IPR003382">
    <property type="entry name" value="Flavoprotein"/>
</dbReference>
<dbReference type="EMBL" id="FMYI01000002">
    <property type="protein sequence ID" value="SDB89125.1"/>
    <property type="molecule type" value="Genomic_DNA"/>
</dbReference>
<sequence>MLHGKRIGFGLTGSHCTFKNIFNVLKKLVELEADVYPILSHSVQNVSSRFGEAEDHYKTIKDITGKTPIVTIEDAEQFGPIVPLDCMVIAPITGNSIAKFASAITDTPVLMAAKATLRNQSPVILSISTNDALGLNGVNIMKLMATKGIYFVPFGQDQPYKKPNSLIAHVETLPDTVEYALTHQQIQPVLRSF</sequence>
<dbReference type="NCBIfam" id="TIGR02852">
    <property type="entry name" value="spore_dpaB"/>
    <property type="match status" value="1"/>
</dbReference>
<dbReference type="SUPFAM" id="SSF52507">
    <property type="entry name" value="Homo-oligomeric flavin-containing Cys decarboxylases, HFCD"/>
    <property type="match status" value="1"/>
</dbReference>
<accession>A0A1G6H5B8</accession>
<dbReference type="STRING" id="1612202.SAMN05421734_102218"/>
<evidence type="ECO:0000313" key="2">
    <source>
        <dbReference type="EMBL" id="SDB89125.1"/>
    </source>
</evidence>
<dbReference type="Gene3D" id="3.40.50.1950">
    <property type="entry name" value="Flavin prenyltransferase-like"/>
    <property type="match status" value="1"/>
</dbReference>
<feature type="domain" description="Flavoprotein" evidence="1">
    <location>
        <begin position="5"/>
        <end position="173"/>
    </location>
</feature>
<organism evidence="2 3">
    <name type="scientific">Pelagirhabdus alkalitolerans</name>
    <dbReference type="NCBI Taxonomy" id="1612202"/>
    <lineage>
        <taxon>Bacteria</taxon>
        <taxon>Bacillati</taxon>
        <taxon>Bacillota</taxon>
        <taxon>Bacilli</taxon>
        <taxon>Bacillales</taxon>
        <taxon>Bacillaceae</taxon>
        <taxon>Pelagirhabdus</taxon>
    </lineage>
</organism>
<evidence type="ECO:0000259" key="1">
    <source>
        <dbReference type="Pfam" id="PF02441"/>
    </source>
</evidence>
<proteinExistence type="predicted"/>
<dbReference type="NCBIfam" id="NF006161">
    <property type="entry name" value="PRK08305.1"/>
    <property type="match status" value="1"/>
</dbReference>
<reference evidence="3" key="1">
    <citation type="submission" date="2016-09" db="EMBL/GenBank/DDBJ databases">
        <authorList>
            <person name="Varghese N."/>
            <person name="Submissions S."/>
        </authorList>
    </citation>
    <scope>NUCLEOTIDE SEQUENCE [LARGE SCALE GENOMIC DNA]</scope>
    <source>
        <strain evidence="3">S5</strain>
    </source>
</reference>
<dbReference type="Proteomes" id="UP000242949">
    <property type="component" value="Unassembled WGS sequence"/>
</dbReference>
<dbReference type="Pfam" id="PF02441">
    <property type="entry name" value="Flavoprotein"/>
    <property type="match status" value="1"/>
</dbReference>
<evidence type="ECO:0000313" key="3">
    <source>
        <dbReference type="Proteomes" id="UP000242949"/>
    </source>
</evidence>
<dbReference type="InterPro" id="IPR036551">
    <property type="entry name" value="Flavin_trans-like"/>
</dbReference>
<name>A0A1G6H5B8_9BACI</name>
<protein>
    <submittedName>
        <fullName evidence="2">Dipicolinate synthase subunit B</fullName>
    </submittedName>
</protein>
<dbReference type="PIRSF" id="PIRSF001390">
    <property type="entry name" value="Dipicolinate_synth_subunit_B"/>
    <property type="match status" value="1"/>
</dbReference>
<dbReference type="AlphaFoldDB" id="A0A1G6H5B8"/>